<dbReference type="Proteomes" id="UP000290378">
    <property type="component" value="Unassembled WGS sequence"/>
</dbReference>
<protein>
    <recommendedName>
        <fullName evidence="3 10">Heme chaperone HemW</fullName>
    </recommendedName>
</protein>
<keyword evidence="4 10" id="KW-0349">Heme</keyword>
<comment type="similarity">
    <text evidence="2">Belongs to the anaerobic coproporphyrinogen-III oxidase family. HemW subfamily.</text>
</comment>
<sequence>MLLYIHIPFCDSKCFYCAFNSYTDKFQLKYEYMKALKKQLKHNLDNYVLKRDKKIETVFIGGGTPSTIKASEYEEIFEIIKPHLKNDVEITTEANPNSASYEWLQSMKNLGVNRVSFGVQSFDNDKLKFLGRSHNSNSAIKAIQNAKEIGFKGINCDIIYGVQNDTMESMKKDFNMAFSLPITHLSAYSLTIEEGTKFFLQESAKHKDRSSVKIDDEELSYEIFDYINNNGFHQYEISNFARNKESESKHNYGYWQHKEYLGVGAGAVGYINKQREYPHKNLEEYIKNPLFTQIEKIDDEDIKTEKVLLGLRCSNGVDLELFDEKEMQKINELIKYNKVYLENKKLYNTNFLLADELALYILD</sequence>
<dbReference type="CDD" id="cd01335">
    <property type="entry name" value="Radical_SAM"/>
    <property type="match status" value="1"/>
</dbReference>
<keyword evidence="10" id="KW-0004">4Fe-4S</keyword>
<evidence type="ECO:0000313" key="12">
    <source>
        <dbReference type="Proteomes" id="UP000290378"/>
    </source>
</evidence>
<dbReference type="SFLD" id="SFLDF00288">
    <property type="entry name" value="HemN-like__clustered_with_nucl"/>
    <property type="match status" value="1"/>
</dbReference>
<keyword evidence="7 10" id="KW-0408">Iron</keyword>
<evidence type="ECO:0000256" key="7">
    <source>
        <dbReference type="ARBA" id="ARBA00023004"/>
    </source>
</evidence>
<dbReference type="Pfam" id="PF04055">
    <property type="entry name" value="Radical_SAM"/>
    <property type="match status" value="1"/>
</dbReference>
<dbReference type="SFLD" id="SFLDG01065">
    <property type="entry name" value="anaerobic_coproporphyrinogen-I"/>
    <property type="match status" value="1"/>
</dbReference>
<gene>
    <name evidence="11" type="ORF">CP963_09545</name>
</gene>
<organism evidence="11 12">
    <name type="scientific">Arcobacter cloacae</name>
    <dbReference type="NCBI Taxonomy" id="1054034"/>
    <lineage>
        <taxon>Bacteria</taxon>
        <taxon>Pseudomonadati</taxon>
        <taxon>Campylobacterota</taxon>
        <taxon>Epsilonproteobacteria</taxon>
        <taxon>Campylobacterales</taxon>
        <taxon>Arcobacteraceae</taxon>
        <taxon>Arcobacter</taxon>
    </lineage>
</organism>
<dbReference type="SFLD" id="SFLDS00029">
    <property type="entry name" value="Radical_SAM"/>
    <property type="match status" value="1"/>
</dbReference>
<dbReference type="EMBL" id="NXII01000012">
    <property type="protein sequence ID" value="RXI39941.1"/>
    <property type="molecule type" value="Genomic_DNA"/>
</dbReference>
<dbReference type="InterPro" id="IPR006638">
    <property type="entry name" value="Elp3/MiaA/NifB-like_rSAM"/>
</dbReference>
<dbReference type="NCBIfam" id="TIGR00539">
    <property type="entry name" value="hemN_rel"/>
    <property type="match status" value="1"/>
</dbReference>
<evidence type="ECO:0000256" key="3">
    <source>
        <dbReference type="ARBA" id="ARBA00017228"/>
    </source>
</evidence>
<dbReference type="PROSITE" id="PS51918">
    <property type="entry name" value="RADICAL_SAM"/>
    <property type="match status" value="1"/>
</dbReference>
<keyword evidence="10" id="KW-0963">Cytoplasm</keyword>
<accession>A0A6M8NKY5</accession>
<keyword evidence="12" id="KW-1185">Reference proteome</keyword>
<evidence type="ECO:0000256" key="6">
    <source>
        <dbReference type="ARBA" id="ARBA00022723"/>
    </source>
</evidence>
<dbReference type="InterPro" id="IPR004559">
    <property type="entry name" value="HemW-like"/>
</dbReference>
<dbReference type="InterPro" id="IPR007197">
    <property type="entry name" value="rSAM"/>
</dbReference>
<dbReference type="PANTHER" id="PTHR13932">
    <property type="entry name" value="COPROPORPHYRINIGEN III OXIDASE"/>
    <property type="match status" value="1"/>
</dbReference>
<dbReference type="InterPro" id="IPR058240">
    <property type="entry name" value="rSAM_sf"/>
</dbReference>
<dbReference type="SMART" id="SM00729">
    <property type="entry name" value="Elp3"/>
    <property type="match status" value="1"/>
</dbReference>
<keyword evidence="8 10" id="KW-0411">Iron-sulfur</keyword>
<evidence type="ECO:0000256" key="1">
    <source>
        <dbReference type="ARBA" id="ARBA00001966"/>
    </source>
</evidence>
<dbReference type="Gene3D" id="3.20.20.70">
    <property type="entry name" value="Aldolase class I"/>
    <property type="match status" value="1"/>
</dbReference>
<reference evidence="11 12" key="1">
    <citation type="submission" date="2017-09" db="EMBL/GenBank/DDBJ databases">
        <title>Genomics of the genus Arcobacter.</title>
        <authorList>
            <person name="Perez-Cataluna A."/>
            <person name="Figueras M.J."/>
            <person name="Salas-Masso N."/>
        </authorList>
    </citation>
    <scope>NUCLEOTIDE SEQUENCE [LARGE SCALE GENOMIC DNA]</scope>
    <source>
        <strain evidence="11 12">CECT 7834</strain>
    </source>
</reference>
<dbReference type="SFLD" id="SFLDF00562">
    <property type="entry name" value="HemN-like__clustered_with_heat"/>
    <property type="match status" value="1"/>
</dbReference>
<dbReference type="SFLD" id="SFLDG01082">
    <property type="entry name" value="B12-binding_domain_containing"/>
    <property type="match status" value="1"/>
</dbReference>
<dbReference type="PANTHER" id="PTHR13932:SF5">
    <property type="entry name" value="RADICAL S-ADENOSYL METHIONINE DOMAIN-CONTAINING PROTEIN 1, MITOCHONDRIAL"/>
    <property type="match status" value="1"/>
</dbReference>
<evidence type="ECO:0000256" key="4">
    <source>
        <dbReference type="ARBA" id="ARBA00022617"/>
    </source>
</evidence>
<keyword evidence="6 10" id="KW-0479">Metal-binding</keyword>
<dbReference type="AlphaFoldDB" id="A0A6M8NKY5"/>
<comment type="cofactor">
    <cofactor evidence="1">
        <name>[4Fe-4S] cluster</name>
        <dbReference type="ChEBI" id="CHEBI:49883"/>
    </cofactor>
</comment>
<dbReference type="SUPFAM" id="SSF102114">
    <property type="entry name" value="Radical SAM enzymes"/>
    <property type="match status" value="1"/>
</dbReference>
<proteinExistence type="inferred from homology"/>
<evidence type="ECO:0000256" key="2">
    <source>
        <dbReference type="ARBA" id="ARBA00006100"/>
    </source>
</evidence>
<evidence type="ECO:0000256" key="8">
    <source>
        <dbReference type="ARBA" id="ARBA00023014"/>
    </source>
</evidence>
<keyword evidence="9 10" id="KW-0143">Chaperone</keyword>
<evidence type="ECO:0000313" key="11">
    <source>
        <dbReference type="EMBL" id="RXI39941.1"/>
    </source>
</evidence>
<dbReference type="GO" id="GO:0046872">
    <property type="term" value="F:metal ion binding"/>
    <property type="evidence" value="ECO:0007669"/>
    <property type="project" value="UniProtKB-UniRule"/>
</dbReference>
<evidence type="ECO:0000256" key="5">
    <source>
        <dbReference type="ARBA" id="ARBA00022691"/>
    </source>
</evidence>
<dbReference type="GO" id="GO:0051539">
    <property type="term" value="F:4 iron, 4 sulfur cluster binding"/>
    <property type="evidence" value="ECO:0007669"/>
    <property type="project" value="UniProtKB-UniRule"/>
</dbReference>
<dbReference type="InterPro" id="IPR034505">
    <property type="entry name" value="Coproporphyrinogen-III_oxidase"/>
</dbReference>
<comment type="caution">
    <text evidence="11">The sequence shown here is derived from an EMBL/GenBank/DDBJ whole genome shotgun (WGS) entry which is preliminary data.</text>
</comment>
<keyword evidence="5 10" id="KW-0949">S-adenosyl-L-methionine</keyword>
<dbReference type="RefSeq" id="WP_129013937.1">
    <property type="nucleotide sequence ID" value="NZ_CBCSEI010000006.1"/>
</dbReference>
<dbReference type="GO" id="GO:0004109">
    <property type="term" value="F:coproporphyrinogen oxidase activity"/>
    <property type="evidence" value="ECO:0007669"/>
    <property type="project" value="InterPro"/>
</dbReference>
<comment type="function">
    <text evidence="10">Probably acts as a heme chaperone, transferring heme to an unknown acceptor. Binds one molecule of heme per monomer, possibly covalently. Binds 1 [4Fe-4S] cluster. The cluster is coordinated with 3 cysteines and an exchangeable S-adenosyl-L-methionine.</text>
</comment>
<evidence type="ECO:0000256" key="10">
    <source>
        <dbReference type="RuleBase" id="RU364116"/>
    </source>
</evidence>
<comment type="subcellular location">
    <subcellularLocation>
        <location evidence="10">Cytoplasm</location>
    </subcellularLocation>
</comment>
<dbReference type="InterPro" id="IPR013785">
    <property type="entry name" value="Aldolase_TIM"/>
</dbReference>
<evidence type="ECO:0000256" key="9">
    <source>
        <dbReference type="ARBA" id="ARBA00023186"/>
    </source>
</evidence>
<name>A0A6M8NKY5_9BACT</name>
<dbReference type="GO" id="GO:0005737">
    <property type="term" value="C:cytoplasm"/>
    <property type="evidence" value="ECO:0007669"/>
    <property type="project" value="UniProtKB-SubCell"/>
</dbReference>
<dbReference type="GO" id="GO:0006779">
    <property type="term" value="P:porphyrin-containing compound biosynthetic process"/>
    <property type="evidence" value="ECO:0007669"/>
    <property type="project" value="InterPro"/>
</dbReference>